<keyword evidence="1" id="KW-1133">Transmembrane helix</keyword>
<keyword evidence="1" id="KW-0812">Transmembrane</keyword>
<name>A0A4R1HP23_ANCAQ</name>
<evidence type="ECO:0000313" key="2">
    <source>
        <dbReference type="EMBL" id="TCK23838.1"/>
    </source>
</evidence>
<dbReference type="Proteomes" id="UP000295030">
    <property type="component" value="Unassembled WGS sequence"/>
</dbReference>
<accession>A0A4R1HP23</accession>
<protein>
    <submittedName>
        <fullName evidence="2">Uncharacterized protein</fullName>
    </submittedName>
</protein>
<proteinExistence type="predicted"/>
<gene>
    <name evidence="2" type="ORF">EV667_3681</name>
</gene>
<dbReference type="EMBL" id="SMFY01000003">
    <property type="protein sequence ID" value="TCK23838.1"/>
    <property type="molecule type" value="Genomic_DNA"/>
</dbReference>
<reference evidence="2 3" key="1">
    <citation type="submission" date="2019-03" db="EMBL/GenBank/DDBJ databases">
        <title>Genomic Encyclopedia of Type Strains, Phase IV (KMG-IV): sequencing the most valuable type-strain genomes for metagenomic binning, comparative biology and taxonomic classification.</title>
        <authorList>
            <person name="Goeker M."/>
        </authorList>
    </citation>
    <scope>NUCLEOTIDE SEQUENCE [LARGE SCALE GENOMIC DNA]</scope>
    <source>
        <strain evidence="2 3">DSM 101</strain>
    </source>
</reference>
<organism evidence="2 3">
    <name type="scientific">Ancylobacter aquaticus</name>
    <dbReference type="NCBI Taxonomy" id="100"/>
    <lineage>
        <taxon>Bacteria</taxon>
        <taxon>Pseudomonadati</taxon>
        <taxon>Pseudomonadota</taxon>
        <taxon>Alphaproteobacteria</taxon>
        <taxon>Hyphomicrobiales</taxon>
        <taxon>Xanthobacteraceae</taxon>
        <taxon>Ancylobacter</taxon>
    </lineage>
</organism>
<feature type="transmembrane region" description="Helical" evidence="1">
    <location>
        <begin position="16"/>
        <end position="37"/>
    </location>
</feature>
<evidence type="ECO:0000313" key="3">
    <source>
        <dbReference type="Proteomes" id="UP000295030"/>
    </source>
</evidence>
<sequence length="39" mass="4417">MRALLDLLDFHLQPSMIFALIGVIILITVAIIAFWGFDE</sequence>
<comment type="caution">
    <text evidence="2">The sequence shown here is derived from an EMBL/GenBank/DDBJ whole genome shotgun (WGS) entry which is preliminary data.</text>
</comment>
<keyword evidence="3" id="KW-1185">Reference proteome</keyword>
<evidence type="ECO:0000256" key="1">
    <source>
        <dbReference type="SAM" id="Phobius"/>
    </source>
</evidence>
<keyword evidence="1" id="KW-0472">Membrane</keyword>
<dbReference type="AlphaFoldDB" id="A0A4R1HP23"/>